<dbReference type="EMBL" id="CP133217">
    <property type="protein sequence ID" value="WML86646.1"/>
    <property type="molecule type" value="Genomic_DNA"/>
</dbReference>
<organism evidence="2">
    <name type="scientific">Thiothrix subterranea</name>
    <dbReference type="NCBI Taxonomy" id="2735563"/>
    <lineage>
        <taxon>Bacteria</taxon>
        <taxon>Pseudomonadati</taxon>
        <taxon>Pseudomonadota</taxon>
        <taxon>Gammaproteobacteria</taxon>
        <taxon>Thiotrichales</taxon>
        <taxon>Thiotrichaceae</taxon>
        <taxon>Thiothrix</taxon>
    </lineage>
</organism>
<dbReference type="Proteomes" id="UP001229862">
    <property type="component" value="Chromosome"/>
</dbReference>
<dbReference type="InterPro" id="IPR014060">
    <property type="entry name" value="PglZ"/>
</dbReference>
<proteinExistence type="predicted"/>
<evidence type="ECO:0000313" key="3">
    <source>
        <dbReference type="Proteomes" id="UP001223336"/>
    </source>
</evidence>
<dbReference type="RefSeq" id="WP_308134013.1">
    <property type="nucleotide sequence ID" value="NZ_CP133217.1"/>
</dbReference>
<dbReference type="Gene3D" id="3.40.720.10">
    <property type="entry name" value="Alkaline Phosphatase, subunit A"/>
    <property type="match status" value="1"/>
</dbReference>
<dbReference type="Pfam" id="PF08665">
    <property type="entry name" value="PglZ"/>
    <property type="match status" value="1"/>
</dbReference>
<dbReference type="InterPro" id="IPR017850">
    <property type="entry name" value="Alkaline_phosphatase_core_sf"/>
</dbReference>
<name>A0AA51R4G7_9GAMM</name>
<dbReference type="EMBL" id="JAVFKN010000004">
    <property type="protein sequence ID" value="MDQ5767895.1"/>
    <property type="molecule type" value="Genomic_DNA"/>
</dbReference>
<gene>
    <name evidence="2" type="primary">pglZ</name>
    <name evidence="1" type="ORF">RCC75_05115</name>
    <name evidence="2" type="ORF">RCG00_20465</name>
</gene>
<accession>A0AA51R4G7</accession>
<dbReference type="NCBIfam" id="TIGR02687">
    <property type="entry name" value="BREX-1 system phosphatase PglZ type A"/>
    <property type="match status" value="1"/>
</dbReference>
<sequence>MNLDQLTQGILAKFANHRIVFWHDPEQSFQPDLPNLVLDGITVLDMQGRSLFETKKRIELDEPQQRFLLYFPHVEPEPEKDWLLDMRLYSEQFFADASSMLLHELGIPKMALRTHLRERQSFFNKKNTAALKRLVTENEDELSLDRKMMAVLLKADSAELADILLSLLKDYALALEAGSDTDKLPSMTLLHKQGLQDSLWTLLQNEFSYQTEAPSLPDFTRKLFCTELWSQMDSLDRDWLLQNVLKTAAGRSTALALLVNWRDSLSYAGYYQTIASVLERQLEINRRMEDGTPDDLASCKTFEALEQIIIRGLVSALLEADKALDHAYFESVLSDRRTGYWCRVRDGYYAHIYAALQQAERLFSLRHTHLDGFHYAAARDMFIAYTQELFGFDQAYRQFKYALRQVANQGGDILRRLDEAVENLYTNWYLCEVGLAWDRHLASEERMTHWSLPSVPSQQQFYERQIKSLLAGKQVKRVFVIISDALRYEVAEELASLINAEKRFKADIASQLGVLPSYTQLGMAALLPHQQLTYANGQDVVQVDGQSSAGLDNRHRILAAVNGMAVSSKDVIGWSKQEGRDQVRDKAVVYIYHNTIDDICDKQGGEDRTPEVCRDAITELNHLVGRIVNNLNGSRVIITADHGFLFQQQALEQTGKTELAVKPADTLKTKKRYILGRQLPRHDECWKGRIADTANGGDDTEFLLPKGAQRFHFVGGARFVHGGAMLQEVCVPVVHIRELEKESIAQHEKQPVGVVAASQPIRLVNNIDKVRFIQTDPLGERFKARKLEVYVLDAAGNGVSSREPLNFDSTSSVMEERIREARLKLVGSGFDRRSVYTLVLEDMDTRTRYSQYAVTIDLAFGQDDFF</sequence>
<dbReference type="Proteomes" id="UP001223336">
    <property type="component" value="Unassembled WGS sequence"/>
</dbReference>
<dbReference type="AlphaFoldDB" id="A0AA51R4G7"/>
<protein>
    <submittedName>
        <fullName evidence="2">BREX-1 system phosphatase PglZ type A</fullName>
    </submittedName>
</protein>
<dbReference type="SUPFAM" id="SSF53649">
    <property type="entry name" value="Alkaline phosphatase-like"/>
    <property type="match status" value="1"/>
</dbReference>
<reference evidence="2 3" key="1">
    <citation type="submission" date="2023-08" db="EMBL/GenBank/DDBJ databases">
        <title>New molecular markers tilS and rpoB for phylogenetic and monitoring studies of the genus Thiothrix biodiversity.</title>
        <authorList>
            <person name="Ravin N.V."/>
            <person name="Smolyakov D."/>
            <person name="Markov N.D."/>
            <person name="Beletsky A.V."/>
            <person name="Mardanov A.V."/>
            <person name="Rudenko T.S."/>
            <person name="Grabovich M.Y."/>
        </authorList>
    </citation>
    <scope>NUCLEOTIDE SEQUENCE</scope>
    <source>
        <strain evidence="2">DNT52</strain>
        <strain evidence="1 3">H33</strain>
    </source>
</reference>
<keyword evidence="3" id="KW-1185">Reference proteome</keyword>
<evidence type="ECO:0000313" key="2">
    <source>
        <dbReference type="EMBL" id="WML86646.1"/>
    </source>
</evidence>
<evidence type="ECO:0000313" key="1">
    <source>
        <dbReference type="EMBL" id="MDQ5767895.1"/>
    </source>
</evidence>